<dbReference type="Gene3D" id="2.60.120.10">
    <property type="entry name" value="Jelly Rolls"/>
    <property type="match status" value="1"/>
</dbReference>
<dbReference type="HAMAP" id="MF_01537">
    <property type="entry name" value="Nucleos_phosphorylase_PpnP"/>
    <property type="match status" value="1"/>
</dbReference>
<dbReference type="AlphaFoldDB" id="A0A3B0WVM6"/>
<sequence length="93" mass="10532">MFDVNEYFDGKVKSLAFNDNSDKATIGIMAMGEYEFGTSSIEHMTLISGEMSVKLPDEENWRNITINETFVVAANTSFLVKINRDSAYLCLYK</sequence>
<keyword evidence="1" id="KW-0328">Glycosyltransferase</keyword>
<dbReference type="InterPro" id="IPR014710">
    <property type="entry name" value="RmlC-like_jellyroll"/>
</dbReference>
<name>A0A3B0WVM6_9ZZZZ</name>
<dbReference type="FunFam" id="2.60.120.10:FF:000016">
    <property type="entry name" value="Pyrimidine/purine nucleoside phosphorylase"/>
    <property type="match status" value="1"/>
</dbReference>
<organism evidence="3">
    <name type="scientific">hydrothermal vent metagenome</name>
    <dbReference type="NCBI Taxonomy" id="652676"/>
    <lineage>
        <taxon>unclassified sequences</taxon>
        <taxon>metagenomes</taxon>
        <taxon>ecological metagenomes</taxon>
    </lineage>
</organism>
<evidence type="ECO:0000256" key="2">
    <source>
        <dbReference type="ARBA" id="ARBA00022679"/>
    </source>
</evidence>
<proteinExistence type="inferred from homology"/>
<gene>
    <name evidence="3" type="ORF">MNBD_GAMMA11-1177</name>
</gene>
<protein>
    <recommendedName>
        <fullName evidence="4">Cytoplasmic protein</fullName>
    </recommendedName>
</protein>
<keyword evidence="2" id="KW-0808">Transferase</keyword>
<dbReference type="SUPFAM" id="SSF51182">
    <property type="entry name" value="RmlC-like cupins"/>
    <property type="match status" value="1"/>
</dbReference>
<dbReference type="PANTHER" id="PTHR36540:SF1">
    <property type="entry name" value="PYRIMIDINE_PURINE NUCLEOSIDE PHOSPHORYLASE"/>
    <property type="match status" value="1"/>
</dbReference>
<evidence type="ECO:0008006" key="4">
    <source>
        <dbReference type="Google" id="ProtNLM"/>
    </source>
</evidence>
<dbReference type="PANTHER" id="PTHR36540">
    <property type="entry name" value="PYRIMIDINE/PURINE NUCLEOSIDE PHOSPHORYLASE"/>
    <property type="match status" value="1"/>
</dbReference>
<dbReference type="InterPro" id="IPR011051">
    <property type="entry name" value="RmlC_Cupin_sf"/>
</dbReference>
<dbReference type="Pfam" id="PF06865">
    <property type="entry name" value="Ppnp"/>
    <property type="match status" value="1"/>
</dbReference>
<accession>A0A3B0WVM6</accession>
<evidence type="ECO:0000313" key="3">
    <source>
        <dbReference type="EMBL" id="VAW60088.1"/>
    </source>
</evidence>
<dbReference type="GO" id="GO:0004731">
    <property type="term" value="F:purine-nucleoside phosphorylase activity"/>
    <property type="evidence" value="ECO:0007669"/>
    <property type="project" value="TreeGrafter"/>
</dbReference>
<reference evidence="3" key="1">
    <citation type="submission" date="2018-06" db="EMBL/GenBank/DDBJ databases">
        <authorList>
            <person name="Zhirakovskaya E."/>
        </authorList>
    </citation>
    <scope>NUCLEOTIDE SEQUENCE</scope>
</reference>
<dbReference type="EMBL" id="UOFG01000108">
    <property type="protein sequence ID" value="VAW60088.1"/>
    <property type="molecule type" value="Genomic_DNA"/>
</dbReference>
<dbReference type="GO" id="GO:0005829">
    <property type="term" value="C:cytosol"/>
    <property type="evidence" value="ECO:0007669"/>
    <property type="project" value="TreeGrafter"/>
</dbReference>
<dbReference type="InterPro" id="IPR009664">
    <property type="entry name" value="Ppnp"/>
</dbReference>
<dbReference type="GO" id="GO:0016154">
    <property type="term" value="F:pyrimidine-nucleoside phosphorylase activity"/>
    <property type="evidence" value="ECO:0007669"/>
    <property type="project" value="TreeGrafter"/>
</dbReference>
<evidence type="ECO:0000256" key="1">
    <source>
        <dbReference type="ARBA" id="ARBA00022676"/>
    </source>
</evidence>